<organism evidence="1 2">
    <name type="scientific">Rhabditophanes sp. KR3021</name>
    <dbReference type="NCBI Taxonomy" id="114890"/>
    <lineage>
        <taxon>Eukaryota</taxon>
        <taxon>Metazoa</taxon>
        <taxon>Ecdysozoa</taxon>
        <taxon>Nematoda</taxon>
        <taxon>Chromadorea</taxon>
        <taxon>Rhabditida</taxon>
        <taxon>Tylenchina</taxon>
        <taxon>Panagrolaimomorpha</taxon>
        <taxon>Strongyloidoidea</taxon>
        <taxon>Alloionematidae</taxon>
        <taxon>Rhabditophanes</taxon>
    </lineage>
</organism>
<proteinExistence type="predicted"/>
<accession>A0AC35UBH0</accession>
<evidence type="ECO:0000313" key="2">
    <source>
        <dbReference type="WBParaSite" id="RSKR_0000958900.1"/>
    </source>
</evidence>
<protein>
    <submittedName>
        <fullName evidence="2">PHB domain-containing protein</fullName>
    </submittedName>
</protein>
<dbReference type="Proteomes" id="UP000095286">
    <property type="component" value="Unplaced"/>
</dbReference>
<reference evidence="2" key="1">
    <citation type="submission" date="2016-11" db="UniProtKB">
        <authorList>
            <consortium name="WormBaseParasite"/>
        </authorList>
    </citation>
    <scope>IDENTIFICATION</scope>
    <source>
        <strain evidence="2">KR3021</strain>
    </source>
</reference>
<evidence type="ECO:0000313" key="1">
    <source>
        <dbReference type="Proteomes" id="UP000095286"/>
    </source>
</evidence>
<sequence length="113" mass="12950">MVCRKLKQMESNPNEFALRQAHTSSISKEEIIKKAQDDYERSGFVNTITYLQKISLIMMPKHIADVFRDTLVDLRTMYGTGNLDNEVTRLGLIYNDASILDVPQEPVEDSQNI</sequence>
<dbReference type="WBParaSite" id="RSKR_0000958900.1">
    <property type="protein sequence ID" value="RSKR_0000958900.1"/>
    <property type="gene ID" value="RSKR_0000958900"/>
</dbReference>
<name>A0AC35UBH0_9BILA</name>